<dbReference type="InterPro" id="IPR036259">
    <property type="entry name" value="MFS_trans_sf"/>
</dbReference>
<evidence type="ECO:0000256" key="2">
    <source>
        <dbReference type="ARBA" id="ARBA00022448"/>
    </source>
</evidence>
<evidence type="ECO:0000256" key="1">
    <source>
        <dbReference type="ARBA" id="ARBA00004651"/>
    </source>
</evidence>
<evidence type="ECO:0000256" key="5">
    <source>
        <dbReference type="ARBA" id="ARBA00022989"/>
    </source>
</evidence>
<feature type="transmembrane region" description="Helical" evidence="7">
    <location>
        <begin position="373"/>
        <end position="393"/>
    </location>
</feature>
<dbReference type="CDD" id="cd06173">
    <property type="entry name" value="MFS_MefA_like"/>
    <property type="match status" value="1"/>
</dbReference>
<dbReference type="Pfam" id="PF07690">
    <property type="entry name" value="MFS_1"/>
    <property type="match status" value="1"/>
</dbReference>
<feature type="transmembrane region" description="Helical" evidence="7">
    <location>
        <begin position="39"/>
        <end position="60"/>
    </location>
</feature>
<evidence type="ECO:0000256" key="6">
    <source>
        <dbReference type="ARBA" id="ARBA00023136"/>
    </source>
</evidence>
<gene>
    <name evidence="9" type="ORF">QUE93_09475</name>
</gene>
<evidence type="ECO:0000259" key="8">
    <source>
        <dbReference type="PROSITE" id="PS50850"/>
    </source>
</evidence>
<dbReference type="RefSeq" id="WP_289457030.1">
    <property type="nucleotide sequence ID" value="NZ_JAUCAQ010000023.1"/>
</dbReference>
<evidence type="ECO:0000256" key="7">
    <source>
        <dbReference type="SAM" id="Phobius"/>
    </source>
</evidence>
<keyword evidence="6 7" id="KW-0472">Membrane</keyword>
<feature type="transmembrane region" description="Helical" evidence="7">
    <location>
        <begin position="254"/>
        <end position="273"/>
    </location>
</feature>
<protein>
    <submittedName>
        <fullName evidence="9">MFS transporter</fullName>
    </submittedName>
</protein>
<dbReference type="SUPFAM" id="SSF103473">
    <property type="entry name" value="MFS general substrate transporter"/>
    <property type="match status" value="1"/>
</dbReference>
<keyword evidence="10" id="KW-1185">Reference proteome</keyword>
<comment type="caution">
    <text evidence="9">The sequence shown here is derived from an EMBL/GenBank/DDBJ whole genome shotgun (WGS) entry which is preliminary data.</text>
</comment>
<feature type="transmembrane region" description="Helical" evidence="7">
    <location>
        <begin position="72"/>
        <end position="91"/>
    </location>
</feature>
<feature type="transmembrane region" description="Helical" evidence="7">
    <location>
        <begin position="103"/>
        <end position="120"/>
    </location>
</feature>
<evidence type="ECO:0000256" key="3">
    <source>
        <dbReference type="ARBA" id="ARBA00022475"/>
    </source>
</evidence>
<dbReference type="EMBL" id="JAUCAQ010000023">
    <property type="protein sequence ID" value="MDM7647243.1"/>
    <property type="molecule type" value="Genomic_DNA"/>
</dbReference>
<dbReference type="InterPro" id="IPR011701">
    <property type="entry name" value="MFS"/>
</dbReference>
<proteinExistence type="predicted"/>
<dbReference type="Gene3D" id="1.20.1250.20">
    <property type="entry name" value="MFS general substrate transporter like domains"/>
    <property type="match status" value="2"/>
</dbReference>
<evidence type="ECO:0000313" key="10">
    <source>
        <dbReference type="Proteomes" id="UP001242903"/>
    </source>
</evidence>
<feature type="transmembrane region" description="Helical" evidence="7">
    <location>
        <begin position="7"/>
        <end position="33"/>
    </location>
</feature>
<feature type="transmembrane region" description="Helical" evidence="7">
    <location>
        <begin position="345"/>
        <end position="367"/>
    </location>
</feature>
<accession>A0ABT7S0Z6</accession>
<feature type="transmembrane region" description="Helical" evidence="7">
    <location>
        <begin position="285"/>
        <end position="302"/>
    </location>
</feature>
<dbReference type="InterPro" id="IPR020846">
    <property type="entry name" value="MFS_dom"/>
</dbReference>
<keyword evidence="4 7" id="KW-0812">Transmembrane</keyword>
<dbReference type="PANTHER" id="PTHR23513">
    <property type="entry name" value="INTEGRAL MEMBRANE EFFLUX PROTEIN-RELATED"/>
    <property type="match status" value="1"/>
</dbReference>
<name>A0ABT7S0Z6_9LACO</name>
<dbReference type="Proteomes" id="UP001242903">
    <property type="component" value="Unassembled WGS sequence"/>
</dbReference>
<keyword evidence="3" id="KW-1003">Cell membrane</keyword>
<comment type="subcellular location">
    <subcellularLocation>
        <location evidence="1">Cell membrane</location>
        <topology evidence="1">Multi-pass membrane protein</topology>
    </subcellularLocation>
</comment>
<organism evidence="9 10">
    <name type="scientific">Leuconostoc falkenbergense</name>
    <dbReference type="NCBI Taxonomy" id="2766470"/>
    <lineage>
        <taxon>Bacteria</taxon>
        <taxon>Bacillati</taxon>
        <taxon>Bacillota</taxon>
        <taxon>Bacilli</taxon>
        <taxon>Lactobacillales</taxon>
        <taxon>Lactobacillaceae</taxon>
        <taxon>Leuconostoc</taxon>
    </lineage>
</organism>
<dbReference type="PANTHER" id="PTHR23513:SF19">
    <property type="entry name" value="MAJOR FACILITATOR SUPERFAMILY (MFS) PROFILE DOMAIN-CONTAINING PROTEIN"/>
    <property type="match status" value="1"/>
</dbReference>
<feature type="transmembrane region" description="Helical" evidence="7">
    <location>
        <begin position="217"/>
        <end position="242"/>
    </location>
</feature>
<reference evidence="9 10" key="1">
    <citation type="submission" date="2023-06" db="EMBL/GenBank/DDBJ databases">
        <title>Draft Genome Sequences of lactic acid bacteria strains isolated from fermented milk products.</title>
        <authorList>
            <person name="Elcheninov A.G."/>
            <person name="Klyukina A."/>
            <person name="Zayulina K.S."/>
            <person name="Gavirova L.A."/>
            <person name="Shcherbakova P.A."/>
            <person name="Shestakov A.I."/>
            <person name="Kublanov I.V."/>
            <person name="Kochetkova T.V."/>
        </authorList>
    </citation>
    <scope>NUCLEOTIDE SEQUENCE [LARGE SCALE GENOMIC DNA]</scope>
    <source>
        <strain evidence="9 10">TOM.81</strain>
    </source>
</reference>
<feature type="transmembrane region" description="Helical" evidence="7">
    <location>
        <begin position="168"/>
        <end position="186"/>
    </location>
</feature>
<feature type="domain" description="Major facilitator superfamily (MFS) profile" evidence="8">
    <location>
        <begin position="217"/>
        <end position="401"/>
    </location>
</feature>
<keyword evidence="2" id="KW-0813">Transport</keyword>
<sequence>MLKNKNFLFLLFGQSAANIGDTLYIISVISAIYNLTHSVIASSLVPTVITCAMVIASFMAPLFTNKLKLNHILVSTQLIKAFFLVGLLFYIKNGFVKQNIFGLFVIISIIAFSDGFAQPISQSILPHYAADNDLVKSNSILNTSFQILGIGGWAGGSILLAWLSVPSILVLSLALASLSVILLLQLQSVSIDQQASGNNSIWHNLLRGWRTIDTVPLLKLTAVISILDTFANSVWISSIILVFVQKTLNASQYWWGYINAAYMFGGVLGGILCYRLSQRIAKNPFSVMITGTTIVALVTFIVSINSNMWILLCLSGLVGIFGELKDIPQTSLIQSRTDNKLLPNVFSSLTVLYTGTFSMASVFVSALSEQFGVRFVFVISSFLLVIVSVLLFFNKRLINQN</sequence>
<evidence type="ECO:0000313" key="9">
    <source>
        <dbReference type="EMBL" id="MDM7647243.1"/>
    </source>
</evidence>
<keyword evidence="5 7" id="KW-1133">Transmembrane helix</keyword>
<feature type="transmembrane region" description="Helical" evidence="7">
    <location>
        <begin position="308"/>
        <end position="324"/>
    </location>
</feature>
<dbReference type="PROSITE" id="PS50850">
    <property type="entry name" value="MFS"/>
    <property type="match status" value="1"/>
</dbReference>
<evidence type="ECO:0000256" key="4">
    <source>
        <dbReference type="ARBA" id="ARBA00022692"/>
    </source>
</evidence>